<comment type="similarity">
    <text evidence="2 12">Belongs to the RNA methyltransferase RsmE family.</text>
</comment>
<dbReference type="GO" id="GO:0070475">
    <property type="term" value="P:rRNA base methylation"/>
    <property type="evidence" value="ECO:0007669"/>
    <property type="project" value="TreeGrafter"/>
</dbReference>
<keyword evidence="16" id="KW-1185">Reference proteome</keyword>
<dbReference type="SUPFAM" id="SSF75217">
    <property type="entry name" value="alpha/beta knot"/>
    <property type="match status" value="1"/>
</dbReference>
<feature type="domain" description="Ribosomal RNA small subunit methyltransferase E methyltransferase" evidence="13">
    <location>
        <begin position="83"/>
        <end position="249"/>
    </location>
</feature>
<dbReference type="PATRIC" id="fig|1280949.3.peg.2365"/>
<evidence type="ECO:0000256" key="8">
    <source>
        <dbReference type="ARBA" id="ARBA00022679"/>
    </source>
</evidence>
<dbReference type="OrthoDB" id="9815641at2"/>
<reference evidence="15 16" key="1">
    <citation type="journal article" date="2014" name="Antonie Van Leeuwenhoek">
        <title>Hyphomonas beringensis sp. nov. and Hyphomonas chukchiensis sp. nov., isolated from surface seawater of the Bering Sea and Chukchi Sea.</title>
        <authorList>
            <person name="Li C."/>
            <person name="Lai Q."/>
            <person name="Li G."/>
            <person name="Dong C."/>
            <person name="Wang J."/>
            <person name="Liao Y."/>
            <person name="Shao Z."/>
        </authorList>
    </citation>
    <scope>NUCLEOTIDE SEQUENCE [LARGE SCALE GENOMIC DNA]</scope>
    <source>
        <strain evidence="15 16">MHS-3</strain>
    </source>
</reference>
<dbReference type="NCBIfam" id="NF008696">
    <property type="entry name" value="PRK11713.3-5"/>
    <property type="match status" value="1"/>
</dbReference>
<keyword evidence="5 12" id="KW-0963">Cytoplasm</keyword>
<dbReference type="eggNOG" id="COG1385">
    <property type="taxonomic scope" value="Bacteria"/>
</dbReference>
<dbReference type="InterPro" id="IPR029028">
    <property type="entry name" value="Alpha/beta_knot_MTases"/>
</dbReference>
<evidence type="ECO:0000259" key="13">
    <source>
        <dbReference type="Pfam" id="PF04452"/>
    </source>
</evidence>
<dbReference type="GO" id="GO:0070042">
    <property type="term" value="F:rRNA (uridine-N3-)-methyltransferase activity"/>
    <property type="evidence" value="ECO:0007669"/>
    <property type="project" value="TreeGrafter"/>
</dbReference>
<keyword evidence="9 12" id="KW-0949">S-adenosyl-L-methionine</keyword>
<name>A0A069E8G3_9PROT</name>
<dbReference type="InterPro" id="IPR029026">
    <property type="entry name" value="tRNA_m1G_MTases_N"/>
</dbReference>
<proteinExistence type="inferred from homology"/>
<evidence type="ECO:0000256" key="11">
    <source>
        <dbReference type="ARBA" id="ARBA00047944"/>
    </source>
</evidence>
<evidence type="ECO:0000256" key="6">
    <source>
        <dbReference type="ARBA" id="ARBA00022552"/>
    </source>
</evidence>
<dbReference type="EMBL" id="ARYH01000001">
    <property type="protein sequence ID" value="KCZ86319.1"/>
    <property type="molecule type" value="Genomic_DNA"/>
</dbReference>
<keyword evidence="8 12" id="KW-0808">Transferase</keyword>
<dbReference type="PANTHER" id="PTHR30027">
    <property type="entry name" value="RIBOSOMAL RNA SMALL SUBUNIT METHYLTRANSFERASE E"/>
    <property type="match status" value="1"/>
</dbReference>
<comment type="function">
    <text evidence="10 12">Specifically methylates the N3 position of the uracil ring of uridine 1498 (m3U1498) in 16S rRNA. Acts on the fully assembled 30S ribosomal subunit.</text>
</comment>
<comment type="caution">
    <text evidence="15">The sequence shown here is derived from an EMBL/GenBank/DDBJ whole genome shotgun (WGS) entry which is preliminary data.</text>
</comment>
<evidence type="ECO:0000256" key="12">
    <source>
        <dbReference type="PIRNR" id="PIRNR015601"/>
    </source>
</evidence>
<dbReference type="STRING" id="1280949.HAD_11550"/>
<evidence type="ECO:0000256" key="1">
    <source>
        <dbReference type="ARBA" id="ARBA00004496"/>
    </source>
</evidence>
<comment type="subcellular location">
    <subcellularLocation>
        <location evidence="1 12">Cytoplasm</location>
    </subcellularLocation>
</comment>
<dbReference type="AlphaFoldDB" id="A0A069E8G3"/>
<evidence type="ECO:0000256" key="3">
    <source>
        <dbReference type="ARBA" id="ARBA00012328"/>
    </source>
</evidence>
<dbReference type="GO" id="GO:0005737">
    <property type="term" value="C:cytoplasm"/>
    <property type="evidence" value="ECO:0007669"/>
    <property type="project" value="UniProtKB-SubCell"/>
</dbReference>
<dbReference type="InterPro" id="IPR015947">
    <property type="entry name" value="PUA-like_sf"/>
</dbReference>
<dbReference type="Pfam" id="PF04452">
    <property type="entry name" value="Methyltrans_RNA"/>
    <property type="match status" value="1"/>
</dbReference>
<evidence type="ECO:0000313" key="15">
    <source>
        <dbReference type="EMBL" id="KCZ86319.1"/>
    </source>
</evidence>
<dbReference type="RefSeq" id="WP_035571179.1">
    <property type="nucleotide sequence ID" value="NZ_ARYH01000001.1"/>
</dbReference>
<evidence type="ECO:0000256" key="5">
    <source>
        <dbReference type="ARBA" id="ARBA00022490"/>
    </source>
</evidence>
<gene>
    <name evidence="15" type="ORF">HAD_11550</name>
</gene>
<evidence type="ECO:0000256" key="10">
    <source>
        <dbReference type="ARBA" id="ARBA00025699"/>
    </source>
</evidence>
<evidence type="ECO:0000256" key="4">
    <source>
        <dbReference type="ARBA" id="ARBA00013673"/>
    </source>
</evidence>
<evidence type="ECO:0000259" key="14">
    <source>
        <dbReference type="Pfam" id="PF20260"/>
    </source>
</evidence>
<dbReference type="InterPro" id="IPR046887">
    <property type="entry name" value="RsmE_PUA-like"/>
</dbReference>
<dbReference type="Proteomes" id="UP000027446">
    <property type="component" value="Unassembled WGS sequence"/>
</dbReference>
<dbReference type="InterPro" id="IPR006700">
    <property type="entry name" value="RsmE"/>
</dbReference>
<evidence type="ECO:0000256" key="2">
    <source>
        <dbReference type="ARBA" id="ARBA00005528"/>
    </source>
</evidence>
<dbReference type="PANTHER" id="PTHR30027:SF3">
    <property type="entry name" value="16S RRNA (URACIL(1498)-N(3))-METHYLTRANSFERASE"/>
    <property type="match status" value="1"/>
</dbReference>
<dbReference type="PIRSF" id="PIRSF015601">
    <property type="entry name" value="MTase_slr0722"/>
    <property type="match status" value="1"/>
</dbReference>
<feature type="domain" description="Ribosomal RNA small subunit methyltransferase E PUA-like" evidence="14">
    <location>
        <begin position="21"/>
        <end position="66"/>
    </location>
</feature>
<dbReference type="Pfam" id="PF20260">
    <property type="entry name" value="PUA_4"/>
    <property type="match status" value="1"/>
</dbReference>
<sequence>MSSTPRLFVTQDLAEGAAFPLDDAQSNYLLRVLRLGTGAPVRVFNGRDGEWDVRIGNVQGKRASLEPVSRVRPQPDVPASAPILLFAPVKKAETDFIVEKATELGAAQICPVLTERTQTRTVRLDRFHKIVLEAAEQTERLDLPEVKDLQPLAAALDALAAGTVLIFCDERGDDADAPWGGETGRAGPIADVLAGLGEAPVAILIGPEGGFTPEERDWLRGREDAAAVSLGPRILRAETAAVAALSVWQALKGDWR</sequence>
<dbReference type="NCBIfam" id="TIGR00046">
    <property type="entry name" value="RsmE family RNA methyltransferase"/>
    <property type="match status" value="1"/>
</dbReference>
<dbReference type="Gene3D" id="2.40.240.20">
    <property type="entry name" value="Hypothetical PUA domain-like, domain 1"/>
    <property type="match status" value="1"/>
</dbReference>
<evidence type="ECO:0000256" key="7">
    <source>
        <dbReference type="ARBA" id="ARBA00022603"/>
    </source>
</evidence>
<keyword evidence="6 12" id="KW-0698">rRNA processing</keyword>
<organism evidence="15 16">
    <name type="scientific">Hyphomonas adhaerens MHS-3</name>
    <dbReference type="NCBI Taxonomy" id="1280949"/>
    <lineage>
        <taxon>Bacteria</taxon>
        <taxon>Pseudomonadati</taxon>
        <taxon>Pseudomonadota</taxon>
        <taxon>Alphaproteobacteria</taxon>
        <taxon>Hyphomonadales</taxon>
        <taxon>Hyphomonadaceae</taxon>
        <taxon>Hyphomonas</taxon>
    </lineage>
</organism>
<accession>A0A069E8G3</accession>
<protein>
    <recommendedName>
        <fullName evidence="4 12">Ribosomal RNA small subunit methyltransferase E</fullName>
        <ecNumber evidence="3 12">2.1.1.193</ecNumber>
    </recommendedName>
</protein>
<dbReference type="InterPro" id="IPR046886">
    <property type="entry name" value="RsmE_MTase_dom"/>
</dbReference>
<dbReference type="Gene3D" id="3.40.1280.10">
    <property type="match status" value="1"/>
</dbReference>
<keyword evidence="7 12" id="KW-0489">Methyltransferase</keyword>
<dbReference type="EC" id="2.1.1.193" evidence="3 12"/>
<dbReference type="CDD" id="cd18084">
    <property type="entry name" value="RsmE-like"/>
    <property type="match status" value="1"/>
</dbReference>
<evidence type="ECO:0000313" key="16">
    <source>
        <dbReference type="Proteomes" id="UP000027446"/>
    </source>
</evidence>
<dbReference type="SUPFAM" id="SSF88697">
    <property type="entry name" value="PUA domain-like"/>
    <property type="match status" value="1"/>
</dbReference>
<evidence type="ECO:0000256" key="9">
    <source>
        <dbReference type="ARBA" id="ARBA00022691"/>
    </source>
</evidence>
<comment type="catalytic activity">
    <reaction evidence="11 12">
        <text>uridine(1498) in 16S rRNA + S-adenosyl-L-methionine = N(3)-methyluridine(1498) in 16S rRNA + S-adenosyl-L-homocysteine + H(+)</text>
        <dbReference type="Rhea" id="RHEA:42920"/>
        <dbReference type="Rhea" id="RHEA-COMP:10283"/>
        <dbReference type="Rhea" id="RHEA-COMP:10284"/>
        <dbReference type="ChEBI" id="CHEBI:15378"/>
        <dbReference type="ChEBI" id="CHEBI:57856"/>
        <dbReference type="ChEBI" id="CHEBI:59789"/>
        <dbReference type="ChEBI" id="CHEBI:65315"/>
        <dbReference type="ChEBI" id="CHEBI:74502"/>
        <dbReference type="EC" id="2.1.1.193"/>
    </reaction>
</comment>